<dbReference type="InterPro" id="IPR001757">
    <property type="entry name" value="P_typ_ATPase"/>
</dbReference>
<feature type="domain" description="Cation-transporting P-type ATPase N-terminal" evidence="20">
    <location>
        <begin position="35"/>
        <end position="109"/>
    </location>
</feature>
<evidence type="ECO:0000256" key="13">
    <source>
        <dbReference type="ARBA" id="ARBA00022860"/>
    </source>
</evidence>
<keyword evidence="4" id="KW-1003">Cell membrane</keyword>
<reference evidence="21" key="1">
    <citation type="submission" date="2022-08" db="UniProtKB">
        <authorList>
            <consortium name="EnsemblMetazoa"/>
        </authorList>
    </citation>
    <scope>IDENTIFICATION</scope>
    <source>
        <strain evidence="21">Israel</strain>
    </source>
</reference>
<dbReference type="SFLD" id="SFLDF00027">
    <property type="entry name" value="p-type_atpase"/>
    <property type="match status" value="1"/>
</dbReference>
<keyword evidence="11 18" id="KW-0067">ATP-binding</keyword>
<dbReference type="InterPro" id="IPR018303">
    <property type="entry name" value="ATPase_P-typ_P_site"/>
</dbReference>
<keyword evidence="16 18" id="KW-0406">Ion transport</keyword>
<feature type="transmembrane region" description="Helical" evidence="18">
    <location>
        <begin position="338"/>
        <end position="362"/>
    </location>
</feature>
<keyword evidence="6 18" id="KW-0109">Calcium transport</keyword>
<evidence type="ECO:0000256" key="6">
    <source>
        <dbReference type="ARBA" id="ARBA00022568"/>
    </source>
</evidence>
<dbReference type="SFLD" id="SFLDG00002">
    <property type="entry name" value="C1.7:_P-type_atpase_like"/>
    <property type="match status" value="1"/>
</dbReference>
<feature type="region of interest" description="Disordered" evidence="19">
    <location>
        <begin position="50"/>
        <end position="74"/>
    </location>
</feature>
<evidence type="ECO:0000313" key="21">
    <source>
        <dbReference type="EnsemblMetazoa" id="PPAI001563-PA"/>
    </source>
</evidence>
<evidence type="ECO:0000256" key="4">
    <source>
        <dbReference type="ARBA" id="ARBA00022475"/>
    </source>
</evidence>
<dbReference type="Proteomes" id="UP000092462">
    <property type="component" value="Unassembled WGS sequence"/>
</dbReference>
<dbReference type="SUPFAM" id="SSF81653">
    <property type="entry name" value="Calcium ATPase, transduction domain A"/>
    <property type="match status" value="1"/>
</dbReference>
<dbReference type="InterPro" id="IPR006408">
    <property type="entry name" value="P-type_ATPase_IIB"/>
</dbReference>
<dbReference type="AlphaFoldDB" id="A0A1B0D2J0"/>
<dbReference type="SUPFAM" id="SSF81660">
    <property type="entry name" value="Metal cation-transporting ATPase, ATP-binding domain N"/>
    <property type="match status" value="1"/>
</dbReference>
<dbReference type="VEuPathDB" id="VectorBase:PPAI001563"/>
<evidence type="ECO:0000256" key="11">
    <source>
        <dbReference type="ARBA" id="ARBA00022840"/>
    </source>
</evidence>
<dbReference type="InterPro" id="IPR036412">
    <property type="entry name" value="HAD-like_sf"/>
</dbReference>
<accession>A0A1B0D2J0</accession>
<dbReference type="Pfam" id="PF12424">
    <property type="entry name" value="ATP_Ca_trans_C"/>
    <property type="match status" value="1"/>
</dbReference>
<dbReference type="SFLD" id="SFLDS00003">
    <property type="entry name" value="Haloacid_Dehalogenase"/>
    <property type="match status" value="1"/>
</dbReference>
<dbReference type="InterPro" id="IPR044492">
    <property type="entry name" value="P_typ_ATPase_HD_dom"/>
</dbReference>
<dbReference type="InterPro" id="IPR006068">
    <property type="entry name" value="ATPase_P-typ_cation-transptr_C"/>
</dbReference>
<dbReference type="Gene3D" id="2.70.150.10">
    <property type="entry name" value="Calcium-transporting ATPase, cytoplasmic transduction domain A"/>
    <property type="match status" value="1"/>
</dbReference>
<evidence type="ECO:0000256" key="1">
    <source>
        <dbReference type="ARBA" id="ARBA00004651"/>
    </source>
</evidence>
<keyword evidence="12" id="KW-0460">Magnesium</keyword>
<dbReference type="NCBIfam" id="TIGR01517">
    <property type="entry name" value="ATPase-IIB_Ca"/>
    <property type="match status" value="1"/>
</dbReference>
<dbReference type="GO" id="GO:0016887">
    <property type="term" value="F:ATP hydrolysis activity"/>
    <property type="evidence" value="ECO:0007669"/>
    <property type="project" value="InterPro"/>
</dbReference>
<dbReference type="CDD" id="cd02081">
    <property type="entry name" value="P-type_ATPase_Ca_PMCA-like"/>
    <property type="match status" value="1"/>
</dbReference>
<evidence type="ECO:0000256" key="17">
    <source>
        <dbReference type="ARBA" id="ARBA00023136"/>
    </source>
</evidence>
<dbReference type="Pfam" id="PF13246">
    <property type="entry name" value="Cation_ATPase"/>
    <property type="match status" value="1"/>
</dbReference>
<dbReference type="PROSITE" id="PS00154">
    <property type="entry name" value="ATPASE_E1_E2"/>
    <property type="match status" value="1"/>
</dbReference>
<dbReference type="InterPro" id="IPR059000">
    <property type="entry name" value="ATPase_P-type_domA"/>
</dbReference>
<dbReference type="FunFam" id="1.20.1110.10:FF:000013">
    <property type="entry name" value="Calcium-transporting ATPase"/>
    <property type="match status" value="1"/>
</dbReference>
<dbReference type="FunFam" id="3.40.50.1000:FF:000007">
    <property type="entry name" value="Calcium-transporting ATPase"/>
    <property type="match status" value="1"/>
</dbReference>
<dbReference type="InterPro" id="IPR023214">
    <property type="entry name" value="HAD_sf"/>
</dbReference>
<feature type="compositionally biased region" description="Polar residues" evidence="19">
    <location>
        <begin position="297"/>
        <end position="309"/>
    </location>
</feature>
<dbReference type="GO" id="GO:0046872">
    <property type="term" value="F:metal ion binding"/>
    <property type="evidence" value="ECO:0007669"/>
    <property type="project" value="UniProtKB-KW"/>
</dbReference>
<evidence type="ECO:0000256" key="7">
    <source>
        <dbReference type="ARBA" id="ARBA00022692"/>
    </source>
</evidence>
<dbReference type="Pfam" id="PF00690">
    <property type="entry name" value="Cation_ATPase_N"/>
    <property type="match status" value="1"/>
</dbReference>
<proteinExistence type="inferred from homology"/>
<name>A0A1B0D2J0_PHLPP</name>
<keyword evidence="17 18" id="KW-0472">Membrane</keyword>
<dbReference type="Gene3D" id="3.40.1110.10">
    <property type="entry name" value="Calcium-transporting ATPase, cytoplasmic domain N"/>
    <property type="match status" value="1"/>
</dbReference>
<keyword evidence="14" id="KW-1278">Translocase</keyword>
<comment type="subcellular location">
    <subcellularLocation>
        <location evidence="1">Cell membrane</location>
        <topology evidence="1">Multi-pass membrane protein</topology>
    </subcellularLocation>
    <subcellularLocation>
        <location evidence="18">Membrane</location>
        <topology evidence="18">Multi-pass membrane protein</topology>
    </subcellularLocation>
</comment>
<evidence type="ECO:0000256" key="15">
    <source>
        <dbReference type="ARBA" id="ARBA00022989"/>
    </source>
</evidence>
<comment type="similarity">
    <text evidence="2">Belongs to the cation transport ATPase (P-type) (TC 3.A.3) family. Type IIB subfamily.</text>
</comment>
<dbReference type="InterPro" id="IPR004014">
    <property type="entry name" value="ATPase_P-typ_cation-transptr_N"/>
</dbReference>
<dbReference type="SUPFAM" id="SSF56784">
    <property type="entry name" value="HAD-like"/>
    <property type="match status" value="1"/>
</dbReference>
<dbReference type="EC" id="7.2.2.10" evidence="18"/>
<evidence type="ECO:0000256" key="9">
    <source>
        <dbReference type="ARBA" id="ARBA00022741"/>
    </source>
</evidence>
<dbReference type="Gene3D" id="1.20.1110.10">
    <property type="entry name" value="Calcium-transporting ATPase, transmembrane domain"/>
    <property type="match status" value="3"/>
</dbReference>
<dbReference type="PRINTS" id="PR00119">
    <property type="entry name" value="CATATPASE"/>
</dbReference>
<dbReference type="EnsemblMetazoa" id="PPAI001563-RA">
    <property type="protein sequence ID" value="PPAI001563-PA"/>
    <property type="gene ID" value="PPAI001563"/>
</dbReference>
<dbReference type="InterPro" id="IPR022141">
    <property type="entry name" value="ATP_Ca_trans_C"/>
</dbReference>
<dbReference type="GO" id="GO:0005524">
    <property type="term" value="F:ATP binding"/>
    <property type="evidence" value="ECO:0007669"/>
    <property type="project" value="UniProtKB-KW"/>
</dbReference>
<dbReference type="VEuPathDB" id="VectorBase:PPAPM1_003327"/>
<dbReference type="Pfam" id="PF08282">
    <property type="entry name" value="Hydrolase_3"/>
    <property type="match status" value="1"/>
</dbReference>
<evidence type="ECO:0000256" key="3">
    <source>
        <dbReference type="ARBA" id="ARBA00022448"/>
    </source>
</evidence>
<evidence type="ECO:0000256" key="16">
    <source>
        <dbReference type="ARBA" id="ARBA00023065"/>
    </source>
</evidence>
<protein>
    <recommendedName>
        <fullName evidence="18">Calcium-transporting ATPase</fullName>
        <ecNumber evidence="18">7.2.2.10</ecNumber>
    </recommendedName>
</protein>
<evidence type="ECO:0000256" key="10">
    <source>
        <dbReference type="ARBA" id="ARBA00022837"/>
    </source>
</evidence>
<evidence type="ECO:0000256" key="19">
    <source>
        <dbReference type="SAM" id="MobiDB-lite"/>
    </source>
</evidence>
<evidence type="ECO:0000313" key="22">
    <source>
        <dbReference type="Proteomes" id="UP000092462"/>
    </source>
</evidence>
<dbReference type="GO" id="GO:0005886">
    <property type="term" value="C:plasma membrane"/>
    <property type="evidence" value="ECO:0007669"/>
    <property type="project" value="UniProtKB-SubCell"/>
</dbReference>
<dbReference type="Pfam" id="PF00122">
    <property type="entry name" value="E1-E2_ATPase"/>
    <property type="match status" value="1"/>
</dbReference>
<dbReference type="PANTHER" id="PTHR24093">
    <property type="entry name" value="CATION TRANSPORTING ATPASE"/>
    <property type="match status" value="1"/>
</dbReference>
<comment type="catalytic activity">
    <reaction evidence="18">
        <text>Ca(2+)(in) + ATP + H2O = Ca(2+)(out) + ADP + phosphate + H(+)</text>
        <dbReference type="Rhea" id="RHEA:18105"/>
        <dbReference type="ChEBI" id="CHEBI:15377"/>
        <dbReference type="ChEBI" id="CHEBI:15378"/>
        <dbReference type="ChEBI" id="CHEBI:29108"/>
        <dbReference type="ChEBI" id="CHEBI:30616"/>
        <dbReference type="ChEBI" id="CHEBI:43474"/>
        <dbReference type="ChEBI" id="CHEBI:456216"/>
        <dbReference type="EC" id="7.2.2.10"/>
    </reaction>
</comment>
<feature type="transmembrane region" description="Helical" evidence="18">
    <location>
        <begin position="978"/>
        <end position="998"/>
    </location>
</feature>
<keyword evidence="7 18" id="KW-0812">Transmembrane</keyword>
<evidence type="ECO:0000256" key="8">
    <source>
        <dbReference type="ARBA" id="ARBA00022723"/>
    </source>
</evidence>
<organism evidence="21 22">
    <name type="scientific">Phlebotomus papatasi</name>
    <name type="common">Sandfly</name>
    <dbReference type="NCBI Taxonomy" id="29031"/>
    <lineage>
        <taxon>Eukaryota</taxon>
        <taxon>Metazoa</taxon>
        <taxon>Ecdysozoa</taxon>
        <taxon>Arthropoda</taxon>
        <taxon>Hexapoda</taxon>
        <taxon>Insecta</taxon>
        <taxon>Pterygota</taxon>
        <taxon>Neoptera</taxon>
        <taxon>Endopterygota</taxon>
        <taxon>Diptera</taxon>
        <taxon>Nematocera</taxon>
        <taxon>Psychodoidea</taxon>
        <taxon>Psychodidae</taxon>
        <taxon>Phlebotomus</taxon>
        <taxon>Phlebotomus</taxon>
    </lineage>
</organism>
<comment type="caution">
    <text evidence="18">Lacks conserved residue(s) required for the propagation of feature annotation.</text>
</comment>
<evidence type="ECO:0000256" key="5">
    <source>
        <dbReference type="ARBA" id="ARBA00022553"/>
    </source>
</evidence>
<feature type="transmembrane region" description="Helical" evidence="18">
    <location>
        <begin position="1010"/>
        <end position="1031"/>
    </location>
</feature>
<feature type="transmembrane region" description="Helical" evidence="18">
    <location>
        <begin position="825"/>
        <end position="844"/>
    </location>
</feature>
<feature type="transmembrane region" description="Helical" evidence="18">
    <location>
        <begin position="382"/>
        <end position="406"/>
    </location>
</feature>
<evidence type="ECO:0000256" key="12">
    <source>
        <dbReference type="ARBA" id="ARBA00022842"/>
    </source>
</evidence>
<dbReference type="SMART" id="SM00831">
    <property type="entry name" value="Cation_ATPase_N"/>
    <property type="match status" value="1"/>
</dbReference>
<dbReference type="PANTHER" id="PTHR24093:SF369">
    <property type="entry name" value="CALCIUM-TRANSPORTING ATPASE"/>
    <property type="match status" value="1"/>
</dbReference>
<feature type="transmembrane region" description="Helical" evidence="18">
    <location>
        <begin position="939"/>
        <end position="958"/>
    </location>
</feature>
<sequence length="1097" mass="120078">MATIDGRPAQYGISLKQLRELMEHRGREGIARINEFGGVQELCKKLYTSPNEGLSGSKSDSEHRRETFGSNTIPPKPPKTFLQLVWEALQDVTLIILEVAALVSLGLSFYQPADEETRLAILISVIVVVLVTAFNDYSKERQFRGLQSRIEGEHKFSVIRGGEVNQISVGDIVVGDICQIKYGDLLPADGILIQSNDLKIDESSLTGESDHVKKGEGYDPMLLSGTHVMEGSGKMLVTAVGVNSQAGIIFTLLGAAVDQQEAEIRKMKKESGGAITSNSHISSPAPPKVDVEAPGAGSSNNHVPTTSPTEGGGGGGGSSHKKEKSVLQAKLTKLAIQIGYAGSTIAVLTVIILVLQFCINTFVIHEKPWKNTYANNLVKHLIIGVTVLVVAVPEGLPLAVTLSLAYSVKKMMKDNNLVRHLDACETMGNATAICSDKTGTLTTNRMTVVQSYICEKLCKVIPKFGDLPSHVGNMIVQGIAVNSAYTSRILPPQNPGELATQVGNKTECALLGFVQGLGVNYQTTRDDITEETFTRVYTFNSVRKSMSTVIPRPGGGYRLYTKGASEIVLKKCAFIYGHDGVLEKFTRDMQERLLHQVIEPMACDGLRTISIAYRDFVPGKAAINEVHVDQEPNWDDEENIVNNLTCLCVVGIEDPVRPEVPDAIKKCQKAGITVRMVTGDNINTARSIATKCGILKPSDDFLILEGKEFNRRIRDSNGDVQQHLLDKVWPKLRVLARSSPTDKYTLVKGIIDSKVSENREVVAVTGDGTNDGPALKKADVGFAMGIAGTDVAKEASDIILTDDNFSSIVKAVMWGRNVYDSIAKFLQFQLTVNVVAVIVAFIGACAVQDSPLKAVQMLWVNLIMDTLASLALATELPTPDLLLRKPYGRTKPLISRTMMKNILGQAIYQLGVIFALLFVGDRLLDIESGRGQELGAGPTQHFTVIFNSFVMMTLFNEFNARKIHGQRNVFEGIFTNPIFYIIWIGTCVSQVLIIQFGKMAFSTKGLTLEQWLWCLFFGVGTLLWGQVVTTVPTRKLPKLLSWGRGHPEEYTEAINLGEERFDSIDSEKKPRAGQILWIRGLTRLQTQPPDAIRETEV</sequence>
<feature type="transmembrane region" description="Helical" evidence="18">
    <location>
        <begin position="898"/>
        <end position="919"/>
    </location>
</feature>
<keyword evidence="15 18" id="KW-1133">Transmembrane helix</keyword>
<dbReference type="EMBL" id="AJVK01022853">
    <property type="status" value="NOT_ANNOTATED_CDS"/>
    <property type="molecule type" value="Genomic_DNA"/>
</dbReference>
<dbReference type="InterPro" id="IPR008250">
    <property type="entry name" value="ATPase_P-typ_transduc_dom_A_sf"/>
</dbReference>
<dbReference type="Gene3D" id="3.40.50.1000">
    <property type="entry name" value="HAD superfamily/HAD-like"/>
    <property type="match status" value="1"/>
</dbReference>
<comment type="function">
    <text evidence="18">Catalyzes the hydrolysis of ATP coupled with the transport of calcium.</text>
</comment>
<dbReference type="GO" id="GO:0005388">
    <property type="term" value="F:P-type calcium transporter activity"/>
    <property type="evidence" value="ECO:0007669"/>
    <property type="project" value="UniProtKB-EC"/>
</dbReference>
<keyword evidence="8" id="KW-0479">Metal-binding</keyword>
<dbReference type="GO" id="GO:0005516">
    <property type="term" value="F:calmodulin binding"/>
    <property type="evidence" value="ECO:0007669"/>
    <property type="project" value="UniProtKB-KW"/>
</dbReference>
<keyword evidence="10 18" id="KW-0106">Calcium</keyword>
<dbReference type="SUPFAM" id="SSF81665">
    <property type="entry name" value="Calcium ATPase, transmembrane domain M"/>
    <property type="match status" value="1"/>
</dbReference>
<keyword evidence="13" id="KW-0112">Calmodulin-binding</keyword>
<evidence type="ECO:0000256" key="2">
    <source>
        <dbReference type="ARBA" id="ARBA00006124"/>
    </source>
</evidence>
<keyword evidence="22" id="KW-1185">Reference proteome</keyword>
<dbReference type="InterPro" id="IPR023298">
    <property type="entry name" value="ATPase_P-typ_TM_dom_sf"/>
</dbReference>
<dbReference type="FunFam" id="1.20.1110.10:FF:000001">
    <property type="entry name" value="Calcium-transporting ATPase"/>
    <property type="match status" value="1"/>
</dbReference>
<dbReference type="EMBL" id="AJVK01022852">
    <property type="status" value="NOT_ANNOTATED_CDS"/>
    <property type="molecule type" value="Genomic_DNA"/>
</dbReference>
<dbReference type="Pfam" id="PF00689">
    <property type="entry name" value="Cation_ATPase_C"/>
    <property type="match status" value="1"/>
</dbReference>
<keyword evidence="9 18" id="KW-0547">Nucleotide-binding</keyword>
<dbReference type="FunFam" id="3.40.1110.10:FF:000002">
    <property type="entry name" value="Calcium-transporting ATPase"/>
    <property type="match status" value="1"/>
</dbReference>
<dbReference type="GO" id="GO:0051480">
    <property type="term" value="P:regulation of cytosolic calcium ion concentration"/>
    <property type="evidence" value="ECO:0007669"/>
    <property type="project" value="TreeGrafter"/>
</dbReference>
<evidence type="ECO:0000256" key="18">
    <source>
        <dbReference type="RuleBase" id="RU361146"/>
    </source>
</evidence>
<evidence type="ECO:0000259" key="20">
    <source>
        <dbReference type="SMART" id="SM00831"/>
    </source>
</evidence>
<dbReference type="VEuPathDB" id="VectorBase:PPAPM1_007431"/>
<evidence type="ECO:0000256" key="14">
    <source>
        <dbReference type="ARBA" id="ARBA00022967"/>
    </source>
</evidence>
<dbReference type="NCBIfam" id="TIGR01494">
    <property type="entry name" value="ATPase_P-type"/>
    <property type="match status" value="3"/>
</dbReference>
<keyword evidence="5" id="KW-0597">Phosphoprotein</keyword>
<dbReference type="FunFam" id="2.70.150.10:FF:000001">
    <property type="entry name" value="Calcium-transporting ATPase"/>
    <property type="match status" value="1"/>
</dbReference>
<feature type="region of interest" description="Disordered" evidence="19">
    <location>
        <begin position="268"/>
        <end position="322"/>
    </location>
</feature>
<dbReference type="InterPro" id="IPR023299">
    <property type="entry name" value="ATPase_P-typ_cyto_dom_N"/>
</dbReference>
<keyword evidence="3 18" id="KW-0813">Transport</keyword>